<comment type="caution">
    <text evidence="2">The sequence shown here is derived from an EMBL/GenBank/DDBJ whole genome shotgun (WGS) entry which is preliminary data.</text>
</comment>
<dbReference type="EMBL" id="QXGC01004614">
    <property type="protein sequence ID" value="KAE9168546.1"/>
    <property type="molecule type" value="Genomic_DNA"/>
</dbReference>
<gene>
    <name evidence="2" type="ORF">PF004_g28472</name>
</gene>
<reference evidence="2 3" key="1">
    <citation type="submission" date="2018-09" db="EMBL/GenBank/DDBJ databases">
        <title>Genomic investigation of the strawberry pathogen Phytophthora fragariae indicates pathogenicity is determined by transcriptional variation in three key races.</title>
        <authorList>
            <person name="Adams T.M."/>
            <person name="Armitage A.D."/>
            <person name="Sobczyk M.K."/>
            <person name="Bates H.J."/>
            <person name="Dunwell J.M."/>
            <person name="Nellist C.F."/>
            <person name="Harrison R.J."/>
        </authorList>
    </citation>
    <scope>NUCLEOTIDE SEQUENCE [LARGE SCALE GENOMIC DNA]</scope>
    <source>
        <strain evidence="2 3">BC-23</strain>
    </source>
</reference>
<dbReference type="AlphaFoldDB" id="A0A6G0MII5"/>
<evidence type="ECO:0000313" key="3">
    <source>
        <dbReference type="Proteomes" id="UP000476176"/>
    </source>
</evidence>
<organism evidence="2 3">
    <name type="scientific">Phytophthora fragariae</name>
    <dbReference type="NCBI Taxonomy" id="53985"/>
    <lineage>
        <taxon>Eukaryota</taxon>
        <taxon>Sar</taxon>
        <taxon>Stramenopiles</taxon>
        <taxon>Oomycota</taxon>
        <taxon>Peronosporomycetes</taxon>
        <taxon>Peronosporales</taxon>
        <taxon>Peronosporaceae</taxon>
        <taxon>Phytophthora</taxon>
    </lineage>
</organism>
<accession>A0A6G0MII5</accession>
<feature type="region of interest" description="Disordered" evidence="1">
    <location>
        <begin position="186"/>
        <end position="213"/>
    </location>
</feature>
<evidence type="ECO:0000256" key="1">
    <source>
        <dbReference type="SAM" id="MobiDB-lite"/>
    </source>
</evidence>
<evidence type="ECO:0000313" key="2">
    <source>
        <dbReference type="EMBL" id="KAE9168546.1"/>
    </source>
</evidence>
<sequence>MGSYLSIVNNTADPWTCKIGPDEAALKIAGIVISVIGAAATVIGTAGAAAPVASALAANGIVSVFGVSTSAFATAAAAAAGTVGTVASVTGAVSGFGIAVAQGINDNLINEGYVSIAAGSEHQWGKMSLSLWQQGTCVRTTIVDEHTVTTDTLYMRPIFSGATDNSNIGHEIQFWIDKFGLETNTVTGSTEQQSSRRRHHHHRKDGDDDDGQTVDFYVNGTNTHSNFARSLHKTLLS</sequence>
<protein>
    <submittedName>
        <fullName evidence="2">Uncharacterized protein</fullName>
    </submittedName>
</protein>
<proteinExistence type="predicted"/>
<dbReference type="Proteomes" id="UP000476176">
    <property type="component" value="Unassembled WGS sequence"/>
</dbReference>
<name>A0A6G0MII5_9STRA</name>